<evidence type="ECO:0000256" key="2">
    <source>
        <dbReference type="ARBA" id="ARBA00005992"/>
    </source>
</evidence>
<proteinExistence type="inferred from homology"/>
<dbReference type="InterPro" id="IPR050979">
    <property type="entry name" value="LD-transpeptidase"/>
</dbReference>
<dbReference type="PANTHER" id="PTHR30582">
    <property type="entry name" value="L,D-TRANSPEPTIDASE"/>
    <property type="match status" value="1"/>
</dbReference>
<evidence type="ECO:0000256" key="7">
    <source>
        <dbReference type="ARBA" id="ARBA00022984"/>
    </source>
</evidence>
<dbReference type="PROSITE" id="PS52029">
    <property type="entry name" value="LD_TPASE"/>
    <property type="match status" value="1"/>
</dbReference>
<keyword evidence="12" id="KW-0012">Acyltransferase</keyword>
<accession>A0ABU3DCB1</accession>
<keyword evidence="6 9" id="KW-0133">Cell shape</keyword>
<comment type="caution">
    <text evidence="12">The sequence shown here is derived from an EMBL/GenBank/DDBJ whole genome shotgun (WGS) entry which is preliminary data.</text>
</comment>
<evidence type="ECO:0000256" key="8">
    <source>
        <dbReference type="ARBA" id="ARBA00023316"/>
    </source>
</evidence>
<evidence type="ECO:0000313" key="13">
    <source>
        <dbReference type="Proteomes" id="UP001265259"/>
    </source>
</evidence>
<evidence type="ECO:0000313" key="12">
    <source>
        <dbReference type="EMBL" id="MDT0681354.1"/>
    </source>
</evidence>
<feature type="signal peptide" evidence="10">
    <location>
        <begin position="1"/>
        <end position="24"/>
    </location>
</feature>
<dbReference type="InterPro" id="IPR005490">
    <property type="entry name" value="LD_TPept_cat_dom"/>
</dbReference>
<dbReference type="EMBL" id="JAVRHL010000001">
    <property type="protein sequence ID" value="MDT0681354.1"/>
    <property type="molecule type" value="Genomic_DNA"/>
</dbReference>
<keyword evidence="7 9" id="KW-0573">Peptidoglycan synthesis</keyword>
<evidence type="ECO:0000256" key="5">
    <source>
        <dbReference type="ARBA" id="ARBA00022801"/>
    </source>
</evidence>
<dbReference type="GO" id="GO:0016746">
    <property type="term" value="F:acyltransferase activity"/>
    <property type="evidence" value="ECO:0007669"/>
    <property type="project" value="UniProtKB-KW"/>
</dbReference>
<dbReference type="CDD" id="cd16913">
    <property type="entry name" value="YkuD_like"/>
    <property type="match status" value="1"/>
</dbReference>
<comment type="similarity">
    <text evidence="2">Belongs to the YkuD family.</text>
</comment>
<keyword evidence="3" id="KW-0328">Glycosyltransferase</keyword>
<dbReference type="Gene3D" id="2.40.440.10">
    <property type="entry name" value="L,D-transpeptidase catalytic domain-like"/>
    <property type="match status" value="1"/>
</dbReference>
<keyword evidence="4 12" id="KW-0808">Transferase</keyword>
<keyword evidence="8 9" id="KW-0961">Cell wall biogenesis/degradation</keyword>
<dbReference type="EC" id="2.3.2.-" evidence="12"/>
<evidence type="ECO:0000256" key="10">
    <source>
        <dbReference type="SAM" id="SignalP"/>
    </source>
</evidence>
<dbReference type="PROSITE" id="PS51318">
    <property type="entry name" value="TAT"/>
    <property type="match status" value="1"/>
</dbReference>
<protein>
    <submittedName>
        <fullName evidence="12">L,D-transpeptidase</fullName>
        <ecNumber evidence="12">2.3.2.-</ecNumber>
    </submittedName>
</protein>
<feature type="chain" id="PRO_5047415400" evidence="10">
    <location>
        <begin position="25"/>
        <end position="188"/>
    </location>
</feature>
<dbReference type="RefSeq" id="WP_311688966.1">
    <property type="nucleotide sequence ID" value="NZ_JAVRHL010000001.1"/>
</dbReference>
<reference evidence="12 13" key="1">
    <citation type="submission" date="2023-09" db="EMBL/GenBank/DDBJ databases">
        <authorList>
            <person name="Rey-Velasco X."/>
        </authorList>
    </citation>
    <scope>NUCLEOTIDE SEQUENCE [LARGE SCALE GENOMIC DNA]</scope>
    <source>
        <strain evidence="12 13">F158</strain>
    </source>
</reference>
<dbReference type="Pfam" id="PF03734">
    <property type="entry name" value="YkuD"/>
    <property type="match status" value="1"/>
</dbReference>
<gene>
    <name evidence="12" type="ORF">RM543_01555</name>
</gene>
<name>A0ABU3DCB1_9RHOB</name>
<comment type="pathway">
    <text evidence="1 9">Cell wall biogenesis; peptidoglycan biosynthesis.</text>
</comment>
<evidence type="ECO:0000256" key="6">
    <source>
        <dbReference type="ARBA" id="ARBA00022960"/>
    </source>
</evidence>
<dbReference type="Proteomes" id="UP001265259">
    <property type="component" value="Unassembled WGS sequence"/>
</dbReference>
<evidence type="ECO:0000256" key="1">
    <source>
        <dbReference type="ARBA" id="ARBA00004752"/>
    </source>
</evidence>
<dbReference type="SUPFAM" id="SSF141523">
    <property type="entry name" value="L,D-transpeptidase catalytic domain-like"/>
    <property type="match status" value="1"/>
</dbReference>
<feature type="domain" description="L,D-TPase catalytic" evidence="11">
    <location>
        <begin position="50"/>
        <end position="187"/>
    </location>
</feature>
<keyword evidence="10" id="KW-0732">Signal</keyword>
<evidence type="ECO:0000256" key="9">
    <source>
        <dbReference type="PROSITE-ProRule" id="PRU01373"/>
    </source>
</evidence>
<organism evidence="12 13">
    <name type="scientific">Tropicimonas omnivorans</name>
    <dbReference type="NCBI Taxonomy" id="3075590"/>
    <lineage>
        <taxon>Bacteria</taxon>
        <taxon>Pseudomonadati</taxon>
        <taxon>Pseudomonadota</taxon>
        <taxon>Alphaproteobacteria</taxon>
        <taxon>Rhodobacterales</taxon>
        <taxon>Roseobacteraceae</taxon>
        <taxon>Tropicimonas</taxon>
    </lineage>
</organism>
<feature type="active site" description="Proton donor/acceptor" evidence="9">
    <location>
        <position position="147"/>
    </location>
</feature>
<evidence type="ECO:0000256" key="4">
    <source>
        <dbReference type="ARBA" id="ARBA00022679"/>
    </source>
</evidence>
<feature type="active site" description="Nucleophile" evidence="9">
    <location>
        <position position="163"/>
    </location>
</feature>
<evidence type="ECO:0000259" key="11">
    <source>
        <dbReference type="PROSITE" id="PS52029"/>
    </source>
</evidence>
<sequence>MIPRRHFLATAAAAATTLPAAARAATSQGFTLPDVYKAQVVEVLPEFRPGTLHVDVRNKVIYWITGERQAIRYGVAVGEQGRNLSGTVTVGRKAEWPSWTPTANMIRREPNKYAQFAGGMPGGPENPLGARALYLYRNGRDTMYRVHGTPQPWSIGQSVSSGCVRLVNAHIEDLYERVPVGTKVTIHS</sequence>
<dbReference type="InterPro" id="IPR006311">
    <property type="entry name" value="TAT_signal"/>
</dbReference>
<keyword evidence="13" id="KW-1185">Reference proteome</keyword>
<keyword evidence="5" id="KW-0378">Hydrolase</keyword>
<dbReference type="PANTHER" id="PTHR30582:SF24">
    <property type="entry name" value="L,D-TRANSPEPTIDASE ERFK_SRFK-RELATED"/>
    <property type="match status" value="1"/>
</dbReference>
<dbReference type="InterPro" id="IPR038063">
    <property type="entry name" value="Transpep_catalytic_dom"/>
</dbReference>
<evidence type="ECO:0000256" key="3">
    <source>
        <dbReference type="ARBA" id="ARBA00022676"/>
    </source>
</evidence>